<feature type="transmembrane region" description="Helical" evidence="6">
    <location>
        <begin position="390"/>
        <end position="410"/>
    </location>
</feature>
<dbReference type="Proteomes" id="UP000436429">
    <property type="component" value="Unassembled WGS sequence"/>
</dbReference>
<dbReference type="InterPro" id="IPR050833">
    <property type="entry name" value="Poly_Biosynth_Transport"/>
</dbReference>
<feature type="transmembrane region" description="Helical" evidence="6">
    <location>
        <begin position="169"/>
        <end position="190"/>
    </location>
</feature>
<protein>
    <submittedName>
        <fullName evidence="7">Oligosaccharide flippase family protein</fullName>
    </submittedName>
</protein>
<keyword evidence="3 6" id="KW-0812">Transmembrane</keyword>
<feature type="transmembrane region" description="Helical" evidence="6">
    <location>
        <begin position="142"/>
        <end position="163"/>
    </location>
</feature>
<feature type="transmembrane region" description="Helical" evidence="6">
    <location>
        <begin position="448"/>
        <end position="469"/>
    </location>
</feature>
<accession>A0A844RIW3</accession>
<feature type="transmembrane region" description="Helical" evidence="6">
    <location>
        <begin position="299"/>
        <end position="321"/>
    </location>
</feature>
<gene>
    <name evidence="7" type="ORF">GO726_12560</name>
</gene>
<evidence type="ECO:0000256" key="4">
    <source>
        <dbReference type="ARBA" id="ARBA00022989"/>
    </source>
</evidence>
<feature type="transmembrane region" description="Helical" evidence="6">
    <location>
        <begin position="114"/>
        <end position="130"/>
    </location>
</feature>
<dbReference type="AlphaFoldDB" id="A0A844RIW3"/>
<dbReference type="GO" id="GO:0005886">
    <property type="term" value="C:plasma membrane"/>
    <property type="evidence" value="ECO:0007669"/>
    <property type="project" value="UniProtKB-SubCell"/>
</dbReference>
<reference evidence="7 8" key="1">
    <citation type="submission" date="2019-11" db="EMBL/GenBank/DDBJ databases">
        <title>Whole genome shotgun sequencing (WGS) data from Adlercreutzia equolifaciens ResAG-91, Eggerthella lenta MRI-F36, MRI-F37, MRI-F40, ResAG-49, ResAG-88, ResAG-121, ResAG-145, and Gordonibacter sp. ResAG-5, ResAG-26, ResAG-43, ResAG-50, ResAG-59.</title>
        <authorList>
            <person name="Stoll D.A."/>
            <person name="Danylec N."/>
            <person name="Franz C.M.A.P."/>
            <person name="Huch M."/>
        </authorList>
    </citation>
    <scope>NUCLEOTIDE SEQUENCE [LARGE SCALE GENOMIC DNA]</scope>
    <source>
        <strain evidence="7 8">ResAG-88</strain>
    </source>
</reference>
<feature type="transmembrane region" description="Helical" evidence="6">
    <location>
        <begin position="244"/>
        <end position="262"/>
    </location>
</feature>
<dbReference type="PANTHER" id="PTHR30250:SF11">
    <property type="entry name" value="O-ANTIGEN TRANSPORTER-RELATED"/>
    <property type="match status" value="1"/>
</dbReference>
<feature type="transmembrane region" description="Helical" evidence="6">
    <location>
        <begin position="80"/>
        <end position="102"/>
    </location>
</feature>
<evidence type="ECO:0000256" key="3">
    <source>
        <dbReference type="ARBA" id="ARBA00022692"/>
    </source>
</evidence>
<sequence>MSGYKNLAVNTALFAANAVATRLMTFLLVPLYTYYMSAGEYGITDMSLTVISLVTPLATLAVADAAVRFIIEDDSRKSEYAFIGFVVTLLSILIVAMLTPALDLDVFGGLGKHKVFFLFAYSSSAFLQLCSEVARGMGEIKLIPICSGISSMITGVSAFVLIGGCGMTVAGYFISVSVGPLVATCVYLTVGRIGARVLEGMRKVFAKDDIAKQIKELCVPMLRYALPLIPNSLFWWVGTSINRFFITGMIGIAASGLFAAAGKIPELLNTAYSVFLQAWQLSAFQESGKEGLDRFFSSVFRVLQAFISVLCSLISFLAPWVSMLFLQGEFYEAWPMMSVLLIANLMNVFNSFFGTVYTTTMHTSYIMKTTIVGAASCIALTPALIPVLGISGACVASAVSQALVFVVRAIDSRKYIHIEVGWPTLIATLAALAMQSAVAVLQPSCWQLMSGACLVAIIVMQGLGLMRFVRHSGAWRKIGRR</sequence>
<evidence type="ECO:0000256" key="1">
    <source>
        <dbReference type="ARBA" id="ARBA00004651"/>
    </source>
</evidence>
<feature type="transmembrane region" description="Helical" evidence="6">
    <location>
        <begin position="422"/>
        <end position="442"/>
    </location>
</feature>
<keyword evidence="2" id="KW-1003">Cell membrane</keyword>
<evidence type="ECO:0000256" key="6">
    <source>
        <dbReference type="SAM" id="Phobius"/>
    </source>
</evidence>
<evidence type="ECO:0000313" key="8">
    <source>
        <dbReference type="Proteomes" id="UP000436429"/>
    </source>
</evidence>
<dbReference type="Pfam" id="PF01943">
    <property type="entry name" value="Polysacc_synt"/>
    <property type="match status" value="1"/>
</dbReference>
<feature type="transmembrane region" description="Helical" evidence="6">
    <location>
        <begin position="47"/>
        <end position="71"/>
    </location>
</feature>
<dbReference type="PANTHER" id="PTHR30250">
    <property type="entry name" value="PST FAMILY PREDICTED COLANIC ACID TRANSPORTER"/>
    <property type="match status" value="1"/>
</dbReference>
<feature type="transmembrane region" description="Helical" evidence="6">
    <location>
        <begin position="12"/>
        <end position="35"/>
    </location>
</feature>
<keyword evidence="4 6" id="KW-1133">Transmembrane helix</keyword>
<dbReference type="RefSeq" id="WP_156996440.1">
    <property type="nucleotide sequence ID" value="NZ_WPOK01000039.1"/>
</dbReference>
<comment type="caution">
    <text evidence="7">The sequence shown here is derived from an EMBL/GenBank/DDBJ whole genome shotgun (WGS) entry which is preliminary data.</text>
</comment>
<name>A0A844RIW3_EGGLN</name>
<evidence type="ECO:0000313" key="7">
    <source>
        <dbReference type="EMBL" id="MVN33987.1"/>
    </source>
</evidence>
<comment type="subcellular location">
    <subcellularLocation>
        <location evidence="1">Cell membrane</location>
        <topology evidence="1">Multi-pass membrane protein</topology>
    </subcellularLocation>
</comment>
<evidence type="ECO:0000256" key="2">
    <source>
        <dbReference type="ARBA" id="ARBA00022475"/>
    </source>
</evidence>
<organism evidence="7 8">
    <name type="scientific">Eggerthella lenta</name>
    <name type="common">Eubacterium lentum</name>
    <dbReference type="NCBI Taxonomy" id="84112"/>
    <lineage>
        <taxon>Bacteria</taxon>
        <taxon>Bacillati</taxon>
        <taxon>Actinomycetota</taxon>
        <taxon>Coriobacteriia</taxon>
        <taxon>Eggerthellales</taxon>
        <taxon>Eggerthellaceae</taxon>
        <taxon>Eggerthella</taxon>
    </lineage>
</organism>
<dbReference type="InterPro" id="IPR002797">
    <property type="entry name" value="Polysacc_synth"/>
</dbReference>
<dbReference type="EMBL" id="WPOM01000032">
    <property type="protein sequence ID" value="MVN33987.1"/>
    <property type="molecule type" value="Genomic_DNA"/>
</dbReference>
<keyword evidence="5 6" id="KW-0472">Membrane</keyword>
<proteinExistence type="predicted"/>
<evidence type="ECO:0000256" key="5">
    <source>
        <dbReference type="ARBA" id="ARBA00023136"/>
    </source>
</evidence>
<feature type="transmembrane region" description="Helical" evidence="6">
    <location>
        <begin position="333"/>
        <end position="353"/>
    </location>
</feature>